<proteinExistence type="predicted"/>
<reference evidence="1 2" key="1">
    <citation type="journal article" date="2017" name="Sci. Rep.">
        <title>Characterization and diversity of phages infecting Aeromonas salmonicida subsp. salmonicida.</title>
        <authorList>
            <person name="Vincent A.T."/>
            <person name="Paquet V.E."/>
            <person name="Bernatchez A."/>
            <person name="Tremblay D.M."/>
            <person name="Moineau S."/>
            <person name="Charette S.J."/>
        </authorList>
    </citation>
    <scope>NUCLEOTIDE SEQUENCE [LARGE SCALE GENOMIC DNA]</scope>
</reference>
<protein>
    <submittedName>
        <fullName evidence="1">Uncharacterized protein</fullName>
    </submittedName>
</protein>
<evidence type="ECO:0000313" key="1">
    <source>
        <dbReference type="EMBL" id="APU00712.1"/>
    </source>
</evidence>
<organism evidence="1 2">
    <name type="scientific">Aeromonas phage 44RR2.8t.2</name>
    <dbReference type="NCBI Taxonomy" id="1932900"/>
    <lineage>
        <taxon>Viruses</taxon>
        <taxon>Duplodnaviria</taxon>
        <taxon>Heunggongvirae</taxon>
        <taxon>Uroviricota</taxon>
        <taxon>Caudoviricetes</taxon>
        <taxon>Pantevenvirales</taxon>
        <taxon>Straboviridae</taxon>
        <taxon>Biquartavirus</taxon>
        <taxon>Biquartavirus 44RR2</taxon>
    </lineage>
</organism>
<sequence length="88" mass="9574">MATIKLAPAPCFAINRYGEVVDNNHCGPRHLIECKCRMMDVPAGEAAPSLLSVVNTIALTEDVENVYILAVIAGFNSIKVRYGTHPDF</sequence>
<evidence type="ECO:0000313" key="2">
    <source>
        <dbReference type="Proteomes" id="UP000222894"/>
    </source>
</evidence>
<accession>A0A219Y9S2</accession>
<dbReference type="EMBL" id="KY290948">
    <property type="protein sequence ID" value="APU00712.1"/>
    <property type="molecule type" value="Genomic_DNA"/>
</dbReference>
<dbReference type="Proteomes" id="UP000222894">
    <property type="component" value="Genome"/>
</dbReference>
<name>A0A219Y9S2_9CAUD</name>